<feature type="compositionally biased region" description="Polar residues" evidence="2">
    <location>
        <begin position="39"/>
        <end position="57"/>
    </location>
</feature>
<gene>
    <name evidence="3" type="ORF">GLW05_11945</name>
</gene>
<protein>
    <recommendedName>
        <fullName evidence="5">DUF4352 domain-containing protein</fullName>
    </recommendedName>
</protein>
<comment type="caution">
    <text evidence="3">The sequence shown here is derived from an EMBL/GenBank/DDBJ whole genome shotgun (WGS) entry which is preliminary data.</text>
</comment>
<dbReference type="EMBL" id="WMEQ01000008">
    <property type="protein sequence ID" value="MYL34310.1"/>
    <property type="molecule type" value="Genomic_DNA"/>
</dbReference>
<organism evidence="3 4">
    <name type="scientific">Pontibacillus yanchengensis</name>
    <dbReference type="NCBI Taxonomy" id="462910"/>
    <lineage>
        <taxon>Bacteria</taxon>
        <taxon>Bacillati</taxon>
        <taxon>Bacillota</taxon>
        <taxon>Bacilli</taxon>
        <taxon>Bacillales</taxon>
        <taxon>Bacillaceae</taxon>
        <taxon>Pontibacillus</taxon>
    </lineage>
</organism>
<dbReference type="PROSITE" id="PS51257">
    <property type="entry name" value="PROKAR_LIPOPROTEIN"/>
    <property type="match status" value="1"/>
</dbReference>
<reference evidence="3 4" key="1">
    <citation type="submission" date="2019-11" db="EMBL/GenBank/DDBJ databases">
        <title>Genome sequences of 17 halophilic strains isolated from different environments.</title>
        <authorList>
            <person name="Furrow R.E."/>
        </authorList>
    </citation>
    <scope>NUCLEOTIDE SEQUENCE [LARGE SCALE GENOMIC DNA]</scope>
    <source>
        <strain evidence="3 4">22514_16_FS</strain>
    </source>
</reference>
<dbReference type="RefSeq" id="WP_160848608.1">
    <property type="nucleotide sequence ID" value="NZ_WMEQ01000008.1"/>
</dbReference>
<evidence type="ECO:0008006" key="5">
    <source>
        <dbReference type="Google" id="ProtNLM"/>
    </source>
</evidence>
<evidence type="ECO:0000313" key="3">
    <source>
        <dbReference type="EMBL" id="MYL34310.1"/>
    </source>
</evidence>
<evidence type="ECO:0000256" key="2">
    <source>
        <dbReference type="SAM" id="MobiDB-lite"/>
    </source>
</evidence>
<dbReference type="Proteomes" id="UP000468638">
    <property type="component" value="Unassembled WGS sequence"/>
</dbReference>
<sequence>MSRIYFLTMWVLVIAILTACSEGRVNNNSNKPLPAENQPLMTTSEQDAQSSENNGESETQKTDWTAYKIDKKDTFKKVKFTISDVAVTDNYQNTNEDGETSAVSIKIKIENTSENEVYNTYPDQMTLVTSTGEQINNPVYTNNTNRLGGKIHEGVVKNGMVTWALQKGNVDEIVWVKLQWKSDEMVGSNEDISRDSFKTHSMKIVLPKY</sequence>
<keyword evidence="1" id="KW-0732">Signal</keyword>
<proteinExistence type="predicted"/>
<dbReference type="InterPro" id="IPR029050">
    <property type="entry name" value="Immunoprotect_excell_Ig-like"/>
</dbReference>
<feature type="region of interest" description="Disordered" evidence="2">
    <location>
        <begin position="28"/>
        <end position="62"/>
    </location>
</feature>
<evidence type="ECO:0000313" key="4">
    <source>
        <dbReference type="Proteomes" id="UP000468638"/>
    </source>
</evidence>
<dbReference type="AlphaFoldDB" id="A0A6I5A191"/>
<evidence type="ECO:0000256" key="1">
    <source>
        <dbReference type="ARBA" id="ARBA00022729"/>
    </source>
</evidence>
<dbReference type="OrthoDB" id="2352785at2"/>
<name>A0A6I5A191_9BACI</name>
<dbReference type="Gene3D" id="2.60.40.1240">
    <property type="match status" value="1"/>
</dbReference>
<accession>A0A6I5A191</accession>